<reference evidence="1" key="1">
    <citation type="submission" date="2022-08" db="UniProtKB">
        <authorList>
            <consortium name="EnsemblMetazoa"/>
        </authorList>
    </citation>
    <scope>IDENTIFICATION</scope>
    <source>
        <strain evidence="1">EBRO</strain>
    </source>
</reference>
<evidence type="ECO:0000313" key="1">
    <source>
        <dbReference type="EnsemblMetazoa" id="AATE017763-PA.1"/>
    </source>
</evidence>
<dbReference type="AlphaFoldDB" id="A0A182JGP6"/>
<accession>A0A182JGP6</accession>
<organism evidence="1">
    <name type="scientific">Anopheles atroparvus</name>
    <name type="common">European mosquito</name>
    <dbReference type="NCBI Taxonomy" id="41427"/>
    <lineage>
        <taxon>Eukaryota</taxon>
        <taxon>Metazoa</taxon>
        <taxon>Ecdysozoa</taxon>
        <taxon>Arthropoda</taxon>
        <taxon>Hexapoda</taxon>
        <taxon>Insecta</taxon>
        <taxon>Pterygota</taxon>
        <taxon>Neoptera</taxon>
        <taxon>Endopterygota</taxon>
        <taxon>Diptera</taxon>
        <taxon>Nematocera</taxon>
        <taxon>Culicoidea</taxon>
        <taxon>Culicidae</taxon>
        <taxon>Anophelinae</taxon>
        <taxon>Anopheles</taxon>
    </lineage>
</organism>
<dbReference type="STRING" id="41427.A0A182JGP6"/>
<dbReference type="EnsemblMetazoa" id="AATE017763-RA">
    <property type="protein sequence ID" value="AATE017763-PA.1"/>
    <property type="gene ID" value="AATE017763"/>
</dbReference>
<sequence>MGYSKVIGITLYSVAVLQSAAIGNFIETPAIGSVRYGGKHRCNAIGVASDVAIVPAGCIRQSDPIQSYSALLPSTPDRSTTIHPVIDSQRRCQVKRFLPHPSHHFLSNNIGLIQVGCGNRGVSGEPNFAVRDVTGHERLTLVGLAPASSRRQLVTPVHVQDCAVCLEEYGAFDCMRQLCLQLVGKYRSKLNNLDGLAGAGVLALDGSIVGLLSYGFANSSLVAERVKFYELFVREMVSSLREL</sequence>
<dbReference type="InterPro" id="IPR009003">
    <property type="entry name" value="Peptidase_S1_PA"/>
</dbReference>
<dbReference type="SUPFAM" id="SSF50494">
    <property type="entry name" value="Trypsin-like serine proteases"/>
    <property type="match status" value="1"/>
</dbReference>
<name>A0A182JGP6_ANOAO</name>
<dbReference type="VEuPathDB" id="VectorBase:AATE017763"/>
<proteinExistence type="predicted"/>
<evidence type="ECO:0008006" key="2">
    <source>
        <dbReference type="Google" id="ProtNLM"/>
    </source>
</evidence>
<protein>
    <recommendedName>
        <fullName evidence="2">Peptidase S1 domain-containing protein</fullName>
    </recommendedName>
</protein>